<dbReference type="Pfam" id="PF07484">
    <property type="entry name" value="Collar"/>
    <property type="match status" value="1"/>
</dbReference>
<dbReference type="Gene3D" id="3.90.1340.10">
    <property type="entry name" value="Phage tail collar domain"/>
    <property type="match status" value="1"/>
</dbReference>
<keyword evidence="3" id="KW-1185">Reference proteome</keyword>
<comment type="caution">
    <text evidence="2">The sequence shown here is derived from an EMBL/GenBank/DDBJ whole genome shotgun (WGS) entry which is preliminary data.</text>
</comment>
<protein>
    <submittedName>
        <fullName evidence="2">Phage tail Collar</fullName>
    </submittedName>
</protein>
<evidence type="ECO:0000313" key="2">
    <source>
        <dbReference type="EMBL" id="MCU5783617.1"/>
    </source>
</evidence>
<organism evidence="2 3">
    <name type="scientific">Alloalcanivorax balearicus MACL04</name>
    <dbReference type="NCBI Taxonomy" id="1177182"/>
    <lineage>
        <taxon>Bacteria</taxon>
        <taxon>Pseudomonadati</taxon>
        <taxon>Pseudomonadota</taxon>
        <taxon>Gammaproteobacteria</taxon>
        <taxon>Oceanospirillales</taxon>
        <taxon>Alcanivoracaceae</taxon>
        <taxon>Alloalcanivorax</taxon>
    </lineage>
</organism>
<dbReference type="Proteomes" id="UP001064106">
    <property type="component" value="Unassembled WGS sequence"/>
</dbReference>
<dbReference type="InterPro" id="IPR037053">
    <property type="entry name" value="Phage_tail_collar_dom_sf"/>
</dbReference>
<dbReference type="InterPro" id="IPR011083">
    <property type="entry name" value="Phage_tail_collar_dom"/>
</dbReference>
<feature type="domain" description="Phage tail collar" evidence="1">
    <location>
        <begin position="7"/>
        <end position="63"/>
    </location>
</feature>
<reference evidence="2" key="1">
    <citation type="submission" date="2012-09" db="EMBL/GenBank/DDBJ databases">
        <title>Genome Sequence of alkane-degrading Bacterium Alcanivorax balearicus MACL04.</title>
        <authorList>
            <person name="Lai Q."/>
            <person name="Shao Z."/>
        </authorList>
    </citation>
    <scope>NUCLEOTIDE SEQUENCE</scope>
    <source>
        <strain evidence="2">MACL04</strain>
    </source>
</reference>
<name>A0ABT2R1G4_9GAMM</name>
<sequence>MSEPFIGEIRMVGFKFAPRGWAFCDGQLLPINQNTALFSILGATYGGDGKTNFALPDLRGRLPVHPSDAIPLGQAGGASSASGNRMLTTLSPERGLGYTPSTVNAATTSTPMLGLYFTIALQGIFPPRS</sequence>
<proteinExistence type="predicted"/>
<dbReference type="EMBL" id="ARXS01000018">
    <property type="protein sequence ID" value="MCU5783617.1"/>
    <property type="molecule type" value="Genomic_DNA"/>
</dbReference>
<evidence type="ECO:0000313" key="3">
    <source>
        <dbReference type="Proteomes" id="UP001064106"/>
    </source>
</evidence>
<accession>A0ABT2R1G4</accession>
<dbReference type="SUPFAM" id="SSF88874">
    <property type="entry name" value="Receptor-binding domain of short tail fibre protein gp12"/>
    <property type="match status" value="1"/>
</dbReference>
<dbReference type="RefSeq" id="WP_163121208.1">
    <property type="nucleotide sequence ID" value="NZ_ARXS01000018.1"/>
</dbReference>
<gene>
    <name evidence="2" type="ORF">MA04_02917</name>
</gene>
<evidence type="ECO:0000259" key="1">
    <source>
        <dbReference type="Pfam" id="PF07484"/>
    </source>
</evidence>